<accession>A0A480A8L6</accession>
<protein>
    <submittedName>
        <fullName evidence="1">Uncharacterized protein</fullName>
    </submittedName>
</protein>
<dbReference type="EMBL" id="BJCE01000525">
    <property type="protein sequence ID" value="GCL40286.1"/>
    <property type="molecule type" value="Genomic_DNA"/>
</dbReference>
<reference evidence="2" key="1">
    <citation type="submission" date="2019-02" db="EMBL/GenBank/DDBJ databases">
        <title>Draft genome sequence of Sphaerospermopsis reniformis NIES-1949.</title>
        <authorList>
            <person name="Yamaguchi H."/>
            <person name="Suzuki S."/>
            <person name="Kawachi M."/>
        </authorList>
    </citation>
    <scope>NUCLEOTIDE SEQUENCE [LARGE SCALE GENOMIC DNA]</scope>
    <source>
        <strain evidence="2">NIES-1949</strain>
    </source>
</reference>
<keyword evidence="2" id="KW-1185">Reference proteome</keyword>
<gene>
    <name evidence="1" type="ORF">SR1949_54220</name>
</gene>
<comment type="caution">
    <text evidence="1">The sequence shown here is derived from an EMBL/GenBank/DDBJ whole genome shotgun (WGS) entry which is preliminary data.</text>
</comment>
<dbReference type="Proteomes" id="UP000300142">
    <property type="component" value="Unassembled WGS sequence"/>
</dbReference>
<organism evidence="1 2">
    <name type="scientific">Sphaerospermopsis reniformis</name>
    <dbReference type="NCBI Taxonomy" id="531300"/>
    <lineage>
        <taxon>Bacteria</taxon>
        <taxon>Bacillati</taxon>
        <taxon>Cyanobacteriota</taxon>
        <taxon>Cyanophyceae</taxon>
        <taxon>Nostocales</taxon>
        <taxon>Aphanizomenonaceae</taxon>
        <taxon>Sphaerospermopsis</taxon>
    </lineage>
</organism>
<evidence type="ECO:0000313" key="2">
    <source>
        <dbReference type="Proteomes" id="UP000300142"/>
    </source>
</evidence>
<name>A0A480A8L6_9CYAN</name>
<proteinExistence type="predicted"/>
<sequence length="168" mass="19090">MITSSLAEMRTSSKPYTDCLFNFRTGLVVKPDIALKQIQADTAIKESQISTIEKSENANFHSGNTSLKVEDRNSNIGYTIGEKEQKQPQKQLRRFYGVVDLDPVRVSRDVNEISQEVLQHLTGLVDANVQITLEIQVQLSEPVPDHILRTVNENCRTLKFKTHSFEEE</sequence>
<evidence type="ECO:0000313" key="1">
    <source>
        <dbReference type="EMBL" id="GCL40286.1"/>
    </source>
</evidence>
<dbReference type="AlphaFoldDB" id="A0A480A8L6"/>